<gene>
    <name evidence="1" type="ORF">H0264_31065</name>
</gene>
<sequence length="191" mass="21684">MRENEPVTGHLTEVTSIDFIHPARWVEHSNFDIYDAAGRPLGSMAPIGSTWQRLAGSIREVRDPHGAVTLLLTEKVVRFRSRIQVERPGVEHLGEIVERSGWKVALELFTAGDKVGEIIADAPRSWDFRVFDAHGSQLGTIELRRVPRHGIPVRHYIIRVQLRPLVPKPLATLVFTAAPYVYRSVQRQERD</sequence>
<dbReference type="RefSeq" id="WP_181580843.1">
    <property type="nucleotide sequence ID" value="NZ_CP059399.1"/>
</dbReference>
<evidence type="ECO:0000313" key="1">
    <source>
        <dbReference type="EMBL" id="QLY29639.1"/>
    </source>
</evidence>
<name>A0A7D6ZFF9_9NOCA</name>
<evidence type="ECO:0008006" key="3">
    <source>
        <dbReference type="Google" id="ProtNLM"/>
    </source>
</evidence>
<keyword evidence="2" id="KW-1185">Reference proteome</keyword>
<dbReference type="EMBL" id="CP059399">
    <property type="protein sequence ID" value="QLY29639.1"/>
    <property type="molecule type" value="Genomic_DNA"/>
</dbReference>
<reference evidence="1 2" key="1">
    <citation type="submission" date="2020-07" db="EMBL/GenBank/DDBJ databases">
        <authorList>
            <person name="Zhuang K."/>
            <person name="Ran Y."/>
        </authorList>
    </citation>
    <scope>NUCLEOTIDE SEQUENCE [LARGE SCALE GENOMIC DNA]</scope>
    <source>
        <strain evidence="1 2">WCH-YHL-001</strain>
    </source>
</reference>
<dbReference type="AlphaFoldDB" id="A0A7D6ZFF9"/>
<proteinExistence type="predicted"/>
<protein>
    <recommendedName>
        <fullName evidence="3">Scramblase</fullName>
    </recommendedName>
</protein>
<evidence type="ECO:0000313" key="2">
    <source>
        <dbReference type="Proteomes" id="UP000515512"/>
    </source>
</evidence>
<organism evidence="1 2">
    <name type="scientific">Nocardia huaxiensis</name>
    <dbReference type="NCBI Taxonomy" id="2755382"/>
    <lineage>
        <taxon>Bacteria</taxon>
        <taxon>Bacillati</taxon>
        <taxon>Actinomycetota</taxon>
        <taxon>Actinomycetes</taxon>
        <taxon>Mycobacteriales</taxon>
        <taxon>Nocardiaceae</taxon>
        <taxon>Nocardia</taxon>
    </lineage>
</organism>
<accession>A0A7D6ZFF9</accession>
<dbReference type="Proteomes" id="UP000515512">
    <property type="component" value="Chromosome"/>
</dbReference>
<dbReference type="KEGG" id="nhu:H0264_31065"/>